<dbReference type="PROSITE" id="PS50208">
    <property type="entry name" value="CASPASE_P20"/>
    <property type="match status" value="1"/>
</dbReference>
<keyword evidence="5" id="KW-1185">Reference proteome</keyword>
<feature type="domain" description="Caspase family p10" evidence="3">
    <location>
        <begin position="227"/>
        <end position="320"/>
    </location>
</feature>
<dbReference type="InterPro" id="IPR011600">
    <property type="entry name" value="Pept_C14_caspase"/>
</dbReference>
<dbReference type="InterPro" id="IPR002138">
    <property type="entry name" value="Pept_C14_p10"/>
</dbReference>
<dbReference type="InterPro" id="IPR001309">
    <property type="entry name" value="Pept_C14_p20"/>
</dbReference>
<comment type="similarity">
    <text evidence="1 2">Belongs to the peptidase C14A family.</text>
</comment>
<organism evidence="5 6">
    <name type="scientific">Bombus vosnesenskii</name>
    <dbReference type="NCBI Taxonomy" id="207650"/>
    <lineage>
        <taxon>Eukaryota</taxon>
        <taxon>Metazoa</taxon>
        <taxon>Ecdysozoa</taxon>
        <taxon>Arthropoda</taxon>
        <taxon>Hexapoda</taxon>
        <taxon>Insecta</taxon>
        <taxon>Pterygota</taxon>
        <taxon>Neoptera</taxon>
        <taxon>Endopterygota</taxon>
        <taxon>Hymenoptera</taxon>
        <taxon>Apocrita</taxon>
        <taxon>Aculeata</taxon>
        <taxon>Apoidea</taxon>
        <taxon>Anthophila</taxon>
        <taxon>Apidae</taxon>
        <taxon>Bombus</taxon>
        <taxon>Pyrobombus</taxon>
    </lineage>
</organism>
<protein>
    <submittedName>
        <fullName evidence="6">Caspase-1-like</fullName>
    </submittedName>
</protein>
<dbReference type="AlphaFoldDB" id="A0A6J3K2I0"/>
<evidence type="ECO:0000259" key="4">
    <source>
        <dbReference type="PROSITE" id="PS50208"/>
    </source>
</evidence>
<dbReference type="PANTHER" id="PTHR10454">
    <property type="entry name" value="CASPASE"/>
    <property type="match status" value="1"/>
</dbReference>
<dbReference type="Pfam" id="PF00656">
    <property type="entry name" value="Peptidase_C14"/>
    <property type="match status" value="1"/>
</dbReference>
<dbReference type="GO" id="GO:0004197">
    <property type="term" value="F:cysteine-type endopeptidase activity"/>
    <property type="evidence" value="ECO:0007669"/>
    <property type="project" value="InterPro"/>
</dbReference>
<proteinExistence type="inferred from homology"/>
<evidence type="ECO:0000313" key="5">
    <source>
        <dbReference type="Proteomes" id="UP000504631"/>
    </source>
</evidence>
<dbReference type="GO" id="GO:0006508">
    <property type="term" value="P:proteolysis"/>
    <property type="evidence" value="ECO:0007669"/>
    <property type="project" value="InterPro"/>
</dbReference>
<dbReference type="PANTHER" id="PTHR10454:SF232">
    <property type="entry name" value="AT03047P-RELATED"/>
    <property type="match status" value="1"/>
</dbReference>
<dbReference type="Proteomes" id="UP000504631">
    <property type="component" value="Unplaced"/>
</dbReference>
<dbReference type="InterPro" id="IPR002398">
    <property type="entry name" value="Pept_C14"/>
</dbReference>
<dbReference type="GO" id="GO:0043525">
    <property type="term" value="P:positive regulation of neuron apoptotic process"/>
    <property type="evidence" value="ECO:0007669"/>
    <property type="project" value="TreeGrafter"/>
</dbReference>
<accession>A0A6J3K2I0</accession>
<dbReference type="RefSeq" id="XP_033347292.1">
    <property type="nucleotide sequence ID" value="XM_033491401.1"/>
</dbReference>
<reference evidence="6" key="1">
    <citation type="submission" date="2025-08" db="UniProtKB">
        <authorList>
            <consortium name="RefSeq"/>
        </authorList>
    </citation>
    <scope>IDENTIFICATION</scope>
    <source>
        <tissue evidence="6">Muscle</tissue>
    </source>
</reference>
<dbReference type="InterPro" id="IPR015917">
    <property type="entry name" value="Pept_C14A"/>
</dbReference>
<gene>
    <name evidence="6" type="primary">LOC117232191</name>
</gene>
<dbReference type="GO" id="GO:0005737">
    <property type="term" value="C:cytoplasm"/>
    <property type="evidence" value="ECO:0007669"/>
    <property type="project" value="TreeGrafter"/>
</dbReference>
<dbReference type="PROSITE" id="PS50207">
    <property type="entry name" value="CASPASE_P10"/>
    <property type="match status" value="1"/>
</dbReference>
<dbReference type="SUPFAM" id="SSF52129">
    <property type="entry name" value="Caspase-like"/>
    <property type="match status" value="1"/>
</dbReference>
<evidence type="ECO:0000256" key="1">
    <source>
        <dbReference type="ARBA" id="ARBA00010134"/>
    </source>
</evidence>
<dbReference type="GeneID" id="117232191"/>
<dbReference type="GO" id="GO:0006915">
    <property type="term" value="P:apoptotic process"/>
    <property type="evidence" value="ECO:0007669"/>
    <property type="project" value="TreeGrafter"/>
</dbReference>
<dbReference type="Gene3D" id="3.40.50.1460">
    <property type="match status" value="1"/>
</dbReference>
<dbReference type="InterPro" id="IPR029030">
    <property type="entry name" value="Caspase-like_dom_sf"/>
</dbReference>
<sequence length="324" mass="37397">MFVLIFCFISLSRAAINYISNITKMKSLAHSFRDQPISQDPTKENYFMDSKENLDLIDAKVVRGISYRKEIVQNFPIHKDAKIYPMNNRRGKCVIFNNETFIEMEKRDGTKNDEEAIKHTFTNLGFEVIPHSDLDYVGIMEIAAKLSANNYEDYDCICIFILSHGTSGDYVYAKDYPYRVSDIWGRFTADNCPSLTGKPKLFFIQACKGKNPMQGIRVKSATDSVQKSYTIPTHADFLYGYSCVEGHYSFRGLEGSYYIQALCEVINEHWRNMDLLKMLTIISRKVAFEFEVSHNSSFLHETKQMPTFSSTLTRDLYFLPKNKS</sequence>
<evidence type="ECO:0000259" key="3">
    <source>
        <dbReference type="PROSITE" id="PS50207"/>
    </source>
</evidence>
<dbReference type="KEGG" id="bvk:117232191"/>
<evidence type="ECO:0000256" key="2">
    <source>
        <dbReference type="RuleBase" id="RU003971"/>
    </source>
</evidence>
<dbReference type="CDD" id="cd00032">
    <property type="entry name" value="CASc"/>
    <property type="match status" value="1"/>
</dbReference>
<feature type="domain" description="Caspase family p20" evidence="4">
    <location>
        <begin position="89"/>
        <end position="211"/>
    </location>
</feature>
<dbReference type="PRINTS" id="PR00376">
    <property type="entry name" value="IL1BCENZYME"/>
</dbReference>
<dbReference type="SMART" id="SM00115">
    <property type="entry name" value="CASc"/>
    <property type="match status" value="1"/>
</dbReference>
<name>A0A6J3K2I0_9HYME</name>
<evidence type="ECO:0000313" key="6">
    <source>
        <dbReference type="RefSeq" id="XP_033347292.1"/>
    </source>
</evidence>